<dbReference type="Proteomes" id="UP000244060">
    <property type="component" value="Unassembled WGS sequence"/>
</dbReference>
<evidence type="ECO:0000313" key="8">
    <source>
        <dbReference type="Proteomes" id="UP000244060"/>
    </source>
</evidence>
<keyword evidence="3 6" id="KW-0812">Transmembrane</keyword>
<dbReference type="PANTHER" id="PTHR11048:SF5">
    <property type="entry name" value="DECAPRENYL-PHOSPHATE PHOSPHORIBOSYLTRANSFERASE"/>
    <property type="match status" value="1"/>
</dbReference>
<keyword evidence="5 6" id="KW-0472">Membrane</keyword>
<dbReference type="InterPro" id="IPR000537">
    <property type="entry name" value="UbiA_prenyltransferase"/>
</dbReference>
<comment type="caution">
    <text evidence="7">The sequence shown here is derived from an EMBL/GenBank/DDBJ whole genome shotgun (WGS) entry which is preliminary data.</text>
</comment>
<evidence type="ECO:0000256" key="3">
    <source>
        <dbReference type="ARBA" id="ARBA00022692"/>
    </source>
</evidence>
<evidence type="ECO:0000256" key="6">
    <source>
        <dbReference type="SAM" id="Phobius"/>
    </source>
</evidence>
<feature type="transmembrane region" description="Helical" evidence="6">
    <location>
        <begin position="360"/>
        <end position="378"/>
    </location>
</feature>
<dbReference type="CDD" id="cd13963">
    <property type="entry name" value="PT_UbiA_2"/>
    <property type="match status" value="1"/>
</dbReference>
<feature type="transmembrane region" description="Helical" evidence="6">
    <location>
        <begin position="440"/>
        <end position="458"/>
    </location>
</feature>
<dbReference type="Pfam" id="PF01040">
    <property type="entry name" value="UbiA"/>
    <property type="match status" value="1"/>
</dbReference>
<dbReference type="OrthoDB" id="9803632at2"/>
<feature type="transmembrane region" description="Helical" evidence="6">
    <location>
        <begin position="235"/>
        <end position="260"/>
    </location>
</feature>
<dbReference type="GO" id="GO:0016765">
    <property type="term" value="F:transferase activity, transferring alkyl or aryl (other than methyl) groups"/>
    <property type="evidence" value="ECO:0007669"/>
    <property type="project" value="InterPro"/>
</dbReference>
<protein>
    <submittedName>
        <fullName evidence="7">4-hydroxybenzoate polyprenyltransferase</fullName>
    </submittedName>
</protein>
<dbReference type="PROSITE" id="PS01228">
    <property type="entry name" value="COF_1"/>
    <property type="match status" value="1"/>
</dbReference>
<dbReference type="InterPro" id="IPR044878">
    <property type="entry name" value="UbiA_sf"/>
</dbReference>
<feature type="transmembrane region" description="Helical" evidence="6">
    <location>
        <begin position="334"/>
        <end position="354"/>
    </location>
</feature>
<evidence type="ECO:0000256" key="4">
    <source>
        <dbReference type="ARBA" id="ARBA00022989"/>
    </source>
</evidence>
<name>A0A2T5JSR8_9RHOB</name>
<evidence type="ECO:0000256" key="5">
    <source>
        <dbReference type="ARBA" id="ARBA00023136"/>
    </source>
</evidence>
<dbReference type="PANTHER" id="PTHR11048">
    <property type="entry name" value="PRENYLTRANSFERASES"/>
    <property type="match status" value="1"/>
</dbReference>
<organism evidence="7 8">
    <name type="scientific">Cereibacter azotoformans</name>
    <dbReference type="NCBI Taxonomy" id="43057"/>
    <lineage>
        <taxon>Bacteria</taxon>
        <taxon>Pseudomonadati</taxon>
        <taxon>Pseudomonadota</taxon>
        <taxon>Alphaproteobacteria</taxon>
        <taxon>Rhodobacterales</taxon>
        <taxon>Paracoccaceae</taxon>
        <taxon>Cereibacter</taxon>
    </lineage>
</organism>
<dbReference type="RefSeq" id="WP_108222420.1">
    <property type="nucleotide sequence ID" value="NZ_CP183928.1"/>
</dbReference>
<keyword evidence="8" id="KW-1185">Reference proteome</keyword>
<feature type="transmembrane region" description="Helical" evidence="6">
    <location>
        <begin position="280"/>
        <end position="306"/>
    </location>
</feature>
<dbReference type="AlphaFoldDB" id="A0A2T5JSR8"/>
<dbReference type="Gene3D" id="3.40.50.1000">
    <property type="entry name" value="HAD superfamily/HAD-like"/>
    <property type="match status" value="1"/>
</dbReference>
<dbReference type="EMBL" id="QAOT01000025">
    <property type="protein sequence ID" value="PTR12045.1"/>
    <property type="molecule type" value="Genomic_DNA"/>
</dbReference>
<proteinExistence type="predicted"/>
<feature type="transmembrane region" description="Helical" evidence="6">
    <location>
        <begin position="405"/>
        <end position="428"/>
    </location>
</feature>
<dbReference type="NCBIfam" id="NF006088">
    <property type="entry name" value="PRK08238.1"/>
    <property type="match status" value="1"/>
</dbReference>
<sequence>MESDTLSAHSRSFPDPAPPPVAAAVSPVLVVDLDGTLLASDMLHETFWSAVGRDWTTPVRAGLALLRGKAALKRVLAASAAVDVTLLPYDPGVIAEIAAWRDGGGRVVLVTASDQALAEAIAAHLGLFDETHGSDGAQNLKGPVKAAFLNARFGAGCYAYMGDSAADLEVWRHAARAITVNAPADLRRRAEALGVETAHLVTRPRTPGPYLRALRPHQWLKNLLVFMPMLAAHDLSAGTVAASLLAFLGFSLIASSVYVVNDLIDLDADRAHPRKRRRPFASGAVPIARGGALGLGLIAAGALAALALGPTFAAVMLGYLVATFAYSFVLKRRAIIDICVLAGLYTIRIIAGGAATGIELSVWLLAFSMFFFLSLAAVKRQAELIDTLRRGQEIARGRGYRVEDLPLVGAMSVAAGYVSVLVMALYVNAAEVVELYPHPAALWGICAVLLYWLSRTALITHRGEMHDDPVIFAARDRVSRICGLVILGFALVASGRLV</sequence>
<keyword evidence="4 6" id="KW-1133">Transmembrane helix</keyword>
<dbReference type="SUPFAM" id="SSF56784">
    <property type="entry name" value="HAD-like"/>
    <property type="match status" value="1"/>
</dbReference>
<keyword evidence="2" id="KW-1003">Cell membrane</keyword>
<dbReference type="Gene3D" id="1.10.357.140">
    <property type="entry name" value="UbiA prenyltransferase"/>
    <property type="match status" value="1"/>
</dbReference>
<evidence type="ECO:0000313" key="7">
    <source>
        <dbReference type="EMBL" id="PTR12045.1"/>
    </source>
</evidence>
<evidence type="ECO:0000256" key="2">
    <source>
        <dbReference type="ARBA" id="ARBA00022475"/>
    </source>
</evidence>
<reference evidence="7 8" key="1">
    <citation type="submission" date="2018-04" db="EMBL/GenBank/DDBJ databases">
        <title>Genomic Encyclopedia of Type Strains, Phase III (KMG-III): the genomes of soil and plant-associated and newly described type strains.</title>
        <authorList>
            <person name="Whitman W."/>
        </authorList>
    </citation>
    <scope>NUCLEOTIDE SEQUENCE [LARGE SCALE GENOMIC DNA]</scope>
    <source>
        <strain evidence="7 8">KA25</strain>
    </source>
</reference>
<keyword evidence="7" id="KW-0808">Transferase</keyword>
<dbReference type="Pfam" id="PF12710">
    <property type="entry name" value="HAD"/>
    <property type="match status" value="1"/>
</dbReference>
<dbReference type="GO" id="GO:0005886">
    <property type="term" value="C:plasma membrane"/>
    <property type="evidence" value="ECO:0007669"/>
    <property type="project" value="TreeGrafter"/>
</dbReference>
<feature type="transmembrane region" description="Helical" evidence="6">
    <location>
        <begin position="312"/>
        <end position="329"/>
    </location>
</feature>
<gene>
    <name evidence="7" type="ORF">C8J28_1254</name>
</gene>
<accession>A0A2T5JSR8</accession>
<dbReference type="InterPro" id="IPR023214">
    <property type="entry name" value="HAD_sf"/>
</dbReference>
<dbReference type="InterPro" id="IPR039653">
    <property type="entry name" value="Prenyltransferase"/>
</dbReference>
<dbReference type="GO" id="GO:0009247">
    <property type="term" value="P:glycolipid biosynthetic process"/>
    <property type="evidence" value="ECO:0007669"/>
    <property type="project" value="TreeGrafter"/>
</dbReference>
<dbReference type="InterPro" id="IPR036412">
    <property type="entry name" value="HAD-like_sf"/>
</dbReference>
<comment type="subcellular location">
    <subcellularLocation>
        <location evidence="1">Membrane</location>
        <topology evidence="1">Multi-pass membrane protein</topology>
    </subcellularLocation>
</comment>
<evidence type="ECO:0000256" key="1">
    <source>
        <dbReference type="ARBA" id="ARBA00004141"/>
    </source>
</evidence>
<feature type="transmembrane region" description="Helical" evidence="6">
    <location>
        <begin position="478"/>
        <end position="497"/>
    </location>
</feature>